<organism evidence="2 3">
    <name type="scientific">Glaciecola siphonariae</name>
    <dbReference type="NCBI Taxonomy" id="521012"/>
    <lineage>
        <taxon>Bacteria</taxon>
        <taxon>Pseudomonadati</taxon>
        <taxon>Pseudomonadota</taxon>
        <taxon>Gammaproteobacteria</taxon>
        <taxon>Alteromonadales</taxon>
        <taxon>Alteromonadaceae</taxon>
        <taxon>Glaciecola</taxon>
    </lineage>
</organism>
<reference evidence="3" key="1">
    <citation type="journal article" date="2019" name="Int. J. Syst. Evol. Microbiol.">
        <title>The Global Catalogue of Microorganisms (GCM) 10K type strain sequencing project: providing services to taxonomists for standard genome sequencing and annotation.</title>
        <authorList>
            <consortium name="The Broad Institute Genomics Platform"/>
            <consortium name="The Broad Institute Genome Sequencing Center for Infectious Disease"/>
            <person name="Wu L."/>
            <person name="Ma J."/>
        </authorList>
    </citation>
    <scope>NUCLEOTIDE SEQUENCE [LARGE SCALE GENOMIC DNA]</scope>
    <source>
        <strain evidence="3">KACC 12507</strain>
    </source>
</reference>
<accession>A0ABV9LRL2</accession>
<dbReference type="InterPro" id="IPR011250">
    <property type="entry name" value="OMP/PagP_B-barrel"/>
</dbReference>
<keyword evidence="1" id="KW-0732">Signal</keyword>
<dbReference type="Proteomes" id="UP001595897">
    <property type="component" value="Unassembled WGS sequence"/>
</dbReference>
<proteinExistence type="predicted"/>
<keyword evidence="3" id="KW-1185">Reference proteome</keyword>
<dbReference type="RefSeq" id="WP_382405883.1">
    <property type="nucleotide sequence ID" value="NZ_JBHSGU010000002.1"/>
</dbReference>
<feature type="signal peptide" evidence="1">
    <location>
        <begin position="1"/>
        <end position="26"/>
    </location>
</feature>
<dbReference type="EMBL" id="JBHSGU010000002">
    <property type="protein sequence ID" value="MFC4699142.1"/>
    <property type="molecule type" value="Genomic_DNA"/>
</dbReference>
<evidence type="ECO:0000313" key="3">
    <source>
        <dbReference type="Proteomes" id="UP001595897"/>
    </source>
</evidence>
<evidence type="ECO:0000256" key="1">
    <source>
        <dbReference type="SAM" id="SignalP"/>
    </source>
</evidence>
<dbReference type="SUPFAM" id="SSF56925">
    <property type="entry name" value="OMPA-like"/>
    <property type="match status" value="1"/>
</dbReference>
<evidence type="ECO:0008006" key="4">
    <source>
        <dbReference type="Google" id="ProtNLM"/>
    </source>
</evidence>
<gene>
    <name evidence="2" type="ORF">ACFO4O_03105</name>
</gene>
<name>A0ABV9LRL2_9ALTE</name>
<evidence type="ECO:0000313" key="2">
    <source>
        <dbReference type="EMBL" id="MFC4699142.1"/>
    </source>
</evidence>
<protein>
    <recommendedName>
        <fullName evidence="4">Outer membrane protein beta-barrel domain-containing protein</fullName>
    </recommendedName>
</protein>
<feature type="chain" id="PRO_5045770671" description="Outer membrane protein beta-barrel domain-containing protein" evidence="1">
    <location>
        <begin position="27"/>
        <end position="234"/>
    </location>
</feature>
<sequence>MTSHTSPVLTLCISLMLVLFCSPSKADDTRLHIESGILLSYTSIEKTQLSGASQEQLFIYSDQFSSHDHDSSEDFVSGVYFSAGRHWHEWLLQGYYEYRYRFDINGHLGDTIRVAHLRTNINTQRLMLSIGRSLYQADKWQWGVSLAAGISLHDIDLRTFDRNEDYTLNYSDRSFTWHIKTDIQYHWSDTFTWSLALQRADLGKLTFGPQFDGIALDINKYTGIDLTLGLVYQF</sequence>
<comment type="caution">
    <text evidence="2">The sequence shown here is derived from an EMBL/GenBank/DDBJ whole genome shotgun (WGS) entry which is preliminary data.</text>
</comment>
<dbReference type="Gene3D" id="2.40.160.20">
    <property type="match status" value="1"/>
</dbReference>